<feature type="compositionally biased region" description="Basic and acidic residues" evidence="1">
    <location>
        <begin position="169"/>
        <end position="182"/>
    </location>
</feature>
<evidence type="ECO:0000256" key="1">
    <source>
        <dbReference type="SAM" id="MobiDB-lite"/>
    </source>
</evidence>
<feature type="compositionally biased region" description="Polar residues" evidence="1">
    <location>
        <begin position="40"/>
        <end position="58"/>
    </location>
</feature>
<sequence length="182" mass="20437">MSIINDYGWQITASAQQRPTAPTIDTSAPYAALPIETAKAQPQQGGDASQQRSQDQQNEAFAKLMLSLQNPERSAIGAQIETQGNARQEFLDYMALSPEQKIREKMLREMGLSLEEYEALPPEKKELIDKQIAQQMKEEMEIKSMAKFQPMQQTALAHQALEGSQSLLTDRESNKERKDPLG</sequence>
<dbReference type="EMBL" id="JAAHBU010000325">
    <property type="protein sequence ID" value="NER65795.1"/>
    <property type="molecule type" value="Genomic_DNA"/>
</dbReference>
<feature type="compositionally biased region" description="Polar residues" evidence="1">
    <location>
        <begin position="158"/>
        <end position="168"/>
    </location>
</feature>
<protein>
    <submittedName>
        <fullName evidence="3">Uncharacterized protein</fullName>
    </submittedName>
</protein>
<dbReference type="RefSeq" id="WP_163948703.1">
    <property type="nucleotide sequence ID" value="NZ_JAAHBU010000325.1"/>
</dbReference>
<feature type="region of interest" description="Disordered" evidence="1">
    <location>
        <begin position="158"/>
        <end position="182"/>
    </location>
</feature>
<comment type="caution">
    <text evidence="3">The sequence shown here is derived from an EMBL/GenBank/DDBJ whole genome shotgun (WGS) entry which is preliminary data.</text>
</comment>
<evidence type="ECO:0000313" key="4">
    <source>
        <dbReference type="Proteomes" id="UP000480410"/>
    </source>
</evidence>
<evidence type="ECO:0000313" key="3">
    <source>
        <dbReference type="EMBL" id="NER65795.1"/>
    </source>
</evidence>
<gene>
    <name evidence="2" type="ORF">G3435_11400</name>
    <name evidence="3" type="ORF">G3436_20395</name>
</gene>
<dbReference type="Proteomes" id="UP000482634">
    <property type="component" value="Unassembled WGS sequence"/>
</dbReference>
<accession>A0A6B3NRH1</accession>
<evidence type="ECO:0000313" key="2">
    <source>
        <dbReference type="EMBL" id="NER60430.1"/>
    </source>
</evidence>
<proteinExistence type="predicted"/>
<reference evidence="4 5" key="1">
    <citation type="submission" date="2020-02" db="EMBL/GenBank/DDBJ databases">
        <title>Broccoli isolated Pseudomonas sp.</title>
        <authorList>
            <person name="Fujikawa T."/>
            <person name="Sawada H."/>
        </authorList>
    </citation>
    <scope>NUCLEOTIDE SEQUENCE [LARGE SCALE GENOMIC DNA]</scope>
    <source>
        <strain evidence="3 5">MAFF212427</strain>
        <strain evidence="2 4">MAFF212428</strain>
    </source>
</reference>
<dbReference type="Proteomes" id="UP000480410">
    <property type="component" value="Unassembled WGS sequence"/>
</dbReference>
<keyword evidence="5" id="KW-1185">Reference proteome</keyword>
<dbReference type="AlphaFoldDB" id="A0A6B3NRH1"/>
<organism evidence="3 5">
    <name type="scientific">Pseudomonas brassicae</name>
    <dbReference type="NCBI Taxonomy" id="2708063"/>
    <lineage>
        <taxon>Bacteria</taxon>
        <taxon>Pseudomonadati</taxon>
        <taxon>Pseudomonadota</taxon>
        <taxon>Gammaproteobacteria</taxon>
        <taxon>Pseudomonadales</taxon>
        <taxon>Pseudomonadaceae</taxon>
        <taxon>Pseudomonas</taxon>
    </lineage>
</organism>
<dbReference type="EMBL" id="JAAHBV010000229">
    <property type="protein sequence ID" value="NER60430.1"/>
    <property type="molecule type" value="Genomic_DNA"/>
</dbReference>
<evidence type="ECO:0000313" key="5">
    <source>
        <dbReference type="Proteomes" id="UP000482634"/>
    </source>
</evidence>
<accession>A0A6M0D397</accession>
<feature type="region of interest" description="Disordered" evidence="1">
    <location>
        <begin position="35"/>
        <end position="58"/>
    </location>
</feature>
<name>A0A6B3NRH1_9PSED</name>